<accession>A0AAV0MNN3</accession>
<feature type="compositionally biased region" description="Basic and acidic residues" evidence="1">
    <location>
        <begin position="104"/>
        <end position="123"/>
    </location>
</feature>
<comment type="caution">
    <text evidence="2">The sequence shown here is derived from an EMBL/GenBank/DDBJ whole genome shotgun (WGS) entry which is preliminary data.</text>
</comment>
<feature type="region of interest" description="Disordered" evidence="1">
    <location>
        <begin position="95"/>
        <end position="135"/>
    </location>
</feature>
<name>A0AAV0MNN3_9ROSI</name>
<keyword evidence="3" id="KW-1185">Reference proteome</keyword>
<dbReference type="AlphaFoldDB" id="A0AAV0MNN3"/>
<dbReference type="Proteomes" id="UP001154282">
    <property type="component" value="Unassembled WGS sequence"/>
</dbReference>
<dbReference type="SUPFAM" id="SSF53756">
    <property type="entry name" value="UDP-Glycosyltransferase/glycogen phosphorylase"/>
    <property type="match status" value="1"/>
</dbReference>
<dbReference type="Gene3D" id="3.40.50.2000">
    <property type="entry name" value="Glycogen Phosphorylase B"/>
    <property type="match status" value="1"/>
</dbReference>
<reference evidence="2" key="1">
    <citation type="submission" date="2022-08" db="EMBL/GenBank/DDBJ databases">
        <authorList>
            <person name="Gutierrez-Valencia J."/>
        </authorList>
    </citation>
    <scope>NUCLEOTIDE SEQUENCE</scope>
</reference>
<evidence type="ECO:0000256" key="1">
    <source>
        <dbReference type="SAM" id="MobiDB-lite"/>
    </source>
</evidence>
<proteinExistence type="predicted"/>
<protein>
    <submittedName>
        <fullName evidence="2">Uncharacterized protein</fullName>
    </submittedName>
</protein>
<evidence type="ECO:0000313" key="2">
    <source>
        <dbReference type="EMBL" id="CAI0448377.1"/>
    </source>
</evidence>
<dbReference type="EMBL" id="CAMGYJ010000007">
    <property type="protein sequence ID" value="CAI0448377.1"/>
    <property type="molecule type" value="Genomic_DNA"/>
</dbReference>
<organism evidence="2 3">
    <name type="scientific">Linum tenue</name>
    <dbReference type="NCBI Taxonomy" id="586396"/>
    <lineage>
        <taxon>Eukaryota</taxon>
        <taxon>Viridiplantae</taxon>
        <taxon>Streptophyta</taxon>
        <taxon>Embryophyta</taxon>
        <taxon>Tracheophyta</taxon>
        <taxon>Spermatophyta</taxon>
        <taxon>Magnoliopsida</taxon>
        <taxon>eudicotyledons</taxon>
        <taxon>Gunneridae</taxon>
        <taxon>Pentapetalae</taxon>
        <taxon>rosids</taxon>
        <taxon>fabids</taxon>
        <taxon>Malpighiales</taxon>
        <taxon>Linaceae</taxon>
        <taxon>Linum</taxon>
    </lineage>
</organism>
<sequence length="135" mass="14087">MAQGHVIPMIDTTKIFTSRGLKVTVVTTPLNAPLFSKNLHCSFPSIAVETLDFPAAAAGMREFRRQHGLRAVTKFFVTKCSDGDVAGDGGAILQRQVANGDPGDWDRGRAEAAVRGEGGERRGGGCGGADDGEGG</sequence>
<gene>
    <name evidence="2" type="ORF">LITE_LOCUS29769</name>
</gene>
<evidence type="ECO:0000313" key="3">
    <source>
        <dbReference type="Proteomes" id="UP001154282"/>
    </source>
</evidence>